<sequence length="107" mass="11870">MRMTTPALTREKALNLMKKQGHVPVGFNPGCRPRMLILRKNQMYSTIKLQNYYGNAGLLFTAAGLRKALGALFVDVVPCHVSLEKFGELGGKPKGELRGREEPDNGR</sequence>
<comment type="caution">
    <text evidence="2">The sequence shown here is derived from an EMBL/GenBank/DDBJ whole genome shotgun (WGS) entry which is preliminary data.</text>
</comment>
<feature type="region of interest" description="Disordered" evidence="1">
    <location>
        <begin position="88"/>
        <end position="107"/>
    </location>
</feature>
<dbReference type="AlphaFoldDB" id="A0AAD6ISK3"/>
<evidence type="ECO:0000313" key="3">
    <source>
        <dbReference type="Proteomes" id="UP001221413"/>
    </source>
</evidence>
<dbReference type="Proteomes" id="UP001221413">
    <property type="component" value="Unassembled WGS sequence"/>
</dbReference>
<organism evidence="2 3">
    <name type="scientific">Drechslerella dactyloides</name>
    <name type="common">Nematode-trapping fungus</name>
    <name type="synonym">Arthrobotrys dactyloides</name>
    <dbReference type="NCBI Taxonomy" id="74499"/>
    <lineage>
        <taxon>Eukaryota</taxon>
        <taxon>Fungi</taxon>
        <taxon>Dikarya</taxon>
        <taxon>Ascomycota</taxon>
        <taxon>Pezizomycotina</taxon>
        <taxon>Orbiliomycetes</taxon>
        <taxon>Orbiliales</taxon>
        <taxon>Orbiliaceae</taxon>
        <taxon>Drechslerella</taxon>
    </lineage>
</organism>
<reference evidence="2" key="1">
    <citation type="submission" date="2023-01" db="EMBL/GenBank/DDBJ databases">
        <title>The chitinases involved in constricting ring structure development in the nematode-trapping fungus Drechslerella dactyloides.</title>
        <authorList>
            <person name="Wang R."/>
            <person name="Zhang L."/>
            <person name="Tang P."/>
            <person name="Li S."/>
            <person name="Liang L."/>
        </authorList>
    </citation>
    <scope>NUCLEOTIDE SEQUENCE</scope>
    <source>
        <strain evidence="2">YMF1.00031</strain>
    </source>
</reference>
<evidence type="ECO:0000313" key="2">
    <source>
        <dbReference type="EMBL" id="KAJ6257870.1"/>
    </source>
</evidence>
<dbReference type="EMBL" id="JAQGDS010000010">
    <property type="protein sequence ID" value="KAJ6257870.1"/>
    <property type="molecule type" value="Genomic_DNA"/>
</dbReference>
<accession>A0AAD6ISK3</accession>
<gene>
    <name evidence="2" type="ORF">Dda_7659</name>
</gene>
<proteinExistence type="predicted"/>
<keyword evidence="3" id="KW-1185">Reference proteome</keyword>
<name>A0AAD6ISK3_DREDA</name>
<evidence type="ECO:0000256" key="1">
    <source>
        <dbReference type="SAM" id="MobiDB-lite"/>
    </source>
</evidence>
<protein>
    <submittedName>
        <fullName evidence="2">Uncharacterized protein</fullName>
    </submittedName>
</protein>